<keyword evidence="3" id="KW-1185">Reference proteome</keyword>
<evidence type="ECO:0000256" key="1">
    <source>
        <dbReference type="SAM" id="MobiDB-lite"/>
    </source>
</evidence>
<dbReference type="GeneID" id="10534883"/>
<gene>
    <name evidence="2" type="ORF">PGTG_14619</name>
</gene>
<dbReference type="OrthoDB" id="10493020at2759"/>
<dbReference type="VEuPathDB" id="FungiDB:PGTG_14619"/>
<evidence type="ECO:0000313" key="2">
    <source>
        <dbReference type="EMBL" id="EFP87904.2"/>
    </source>
</evidence>
<proteinExistence type="predicted"/>
<protein>
    <submittedName>
        <fullName evidence="2">Uncharacterized protein</fullName>
    </submittedName>
</protein>
<dbReference type="RefSeq" id="XP_003332323.2">
    <property type="nucleotide sequence ID" value="XM_003332275.2"/>
</dbReference>
<dbReference type="HOGENOM" id="CLU_347196_0_0_1"/>
<dbReference type="KEGG" id="pgr:PGTG_14619"/>
<reference evidence="3" key="2">
    <citation type="journal article" date="2011" name="Proc. Natl. Acad. Sci. U.S.A.">
        <title>Obligate biotrophy features unraveled by the genomic analysis of rust fungi.</title>
        <authorList>
            <person name="Duplessis S."/>
            <person name="Cuomo C.A."/>
            <person name="Lin Y.-C."/>
            <person name="Aerts A."/>
            <person name="Tisserant E."/>
            <person name="Veneault-Fourrey C."/>
            <person name="Joly D.L."/>
            <person name="Hacquard S."/>
            <person name="Amselem J."/>
            <person name="Cantarel B.L."/>
            <person name="Chiu R."/>
            <person name="Coutinho P.M."/>
            <person name="Feau N."/>
            <person name="Field M."/>
            <person name="Frey P."/>
            <person name="Gelhaye E."/>
            <person name="Goldberg J."/>
            <person name="Grabherr M.G."/>
            <person name="Kodira C.D."/>
            <person name="Kohler A."/>
            <person name="Kuees U."/>
            <person name="Lindquist E.A."/>
            <person name="Lucas S.M."/>
            <person name="Mago R."/>
            <person name="Mauceli E."/>
            <person name="Morin E."/>
            <person name="Murat C."/>
            <person name="Pangilinan J.L."/>
            <person name="Park R."/>
            <person name="Pearson M."/>
            <person name="Quesneville H."/>
            <person name="Rouhier N."/>
            <person name="Sakthikumar S."/>
            <person name="Salamov A.A."/>
            <person name="Schmutz J."/>
            <person name="Selles B."/>
            <person name="Shapiro H."/>
            <person name="Tanguay P."/>
            <person name="Tuskan G.A."/>
            <person name="Henrissat B."/>
            <person name="Van de Peer Y."/>
            <person name="Rouze P."/>
            <person name="Ellis J.G."/>
            <person name="Dodds P.N."/>
            <person name="Schein J.E."/>
            <person name="Zhong S."/>
            <person name="Hamelin R.C."/>
            <person name="Grigoriev I.V."/>
            <person name="Szabo L.J."/>
            <person name="Martin F."/>
        </authorList>
    </citation>
    <scope>NUCLEOTIDE SEQUENCE [LARGE SCALE GENOMIC DNA]</scope>
    <source>
        <strain evidence="3">CRL 75-36-700-3 / race SCCL</strain>
    </source>
</reference>
<name>E3KUC9_PUCGT</name>
<sequence length="813" mass="91671">MNFPPRRNSLSGPAPRINMANLAIPAWRGQVLPPQLPPHQYYNPGTTFYQPPPAHTPAFNPGPMRHPQPSESDNLEPLEIKEPLYHHRTESQDTGPPGPEKNTPTQPTHPLEPKKPTPIHFLERTEKLSIVYSPKEGMPFTKEEYARKDLQCLVSSTIGMGGIKNPEQLRLFRIQFEAITHYLIRNGHNFHMDEFSNYLWRSLSLKLERLISDPLIWDGHLVLDGNFHIAELPPYDAILEHIYMEFEQMDFLQEEPDQPAPEIGQTDQNFHTVANMEKCDSGILSPLTQNLPPVLLSTLDAYPLMLENDLSLETLEPLDNTETKQFGSETEILPATIHSERSSPSALIEENCSPVVSVAMEFSLQIPQDGEELETLGKNENENPGPEISTCEERRPTEEDKFPSEILPEGNLPVEETPHSLVPGLPETLEEDFGEENTEEICTNNFNPVDGSALDLELEQLPTINSEALMTGKTEAPERPSSEIAQFGSPEICTQEISPSLDGHGGQSLLEDGTEKKYHKVPDINYIHDNQCSIYPSATGLTTKDFEINFQKDPGKIMEQNVTLVNINNYKQRFFPPTHQITPHQKNLGLLEPPDASQSWIKPSLITIAKTWWEQYASLKDSVKSINERIKSAIIKRNHLGCENTAYTSPQSSATNSGPIFPMNKDQVFSGFVPSLIIPGLSKVRKKIRKKRIRYSGIHPFSKYQVKDSKPVAKPDEFMSNMGTSRCILVILKIEKQGYRSTCKNTEESQDKSLVSLFRKTTDRLVAFEETCFTSLIVDHLEQEVTQRDCKNIAVGPTISSSLSRARQQLQYA</sequence>
<feature type="region of interest" description="Disordered" evidence="1">
    <location>
        <begin position="375"/>
        <end position="397"/>
    </location>
</feature>
<dbReference type="AlphaFoldDB" id="E3KUC9"/>
<dbReference type="Proteomes" id="UP000008783">
    <property type="component" value="Unassembled WGS sequence"/>
</dbReference>
<reference key="1">
    <citation type="submission" date="2007-01" db="EMBL/GenBank/DDBJ databases">
        <title>The Genome Sequence of Puccinia graminis f. sp. tritici Strain CRL 75-36-700-3.</title>
        <authorList>
            <consortium name="The Broad Institute Genome Sequencing Platform"/>
            <person name="Birren B."/>
            <person name="Lander E."/>
            <person name="Galagan J."/>
            <person name="Nusbaum C."/>
            <person name="Devon K."/>
            <person name="Cuomo C."/>
            <person name="Jaffe D."/>
            <person name="Butler J."/>
            <person name="Alvarez P."/>
            <person name="Gnerre S."/>
            <person name="Grabherr M."/>
            <person name="Mauceli E."/>
            <person name="Brockman W."/>
            <person name="Young S."/>
            <person name="LaButti K."/>
            <person name="Sykes S."/>
            <person name="DeCaprio D."/>
            <person name="Crawford M."/>
            <person name="Koehrsen M."/>
            <person name="Engels R."/>
            <person name="Montgomery P."/>
            <person name="Pearson M."/>
            <person name="Howarth C."/>
            <person name="Larson L."/>
            <person name="White J."/>
            <person name="Zeng Q."/>
            <person name="Kodira C."/>
            <person name="Yandava C."/>
            <person name="Alvarado L."/>
            <person name="O'Leary S."/>
            <person name="Szabo L."/>
            <person name="Dean R."/>
            <person name="Schein J."/>
        </authorList>
    </citation>
    <scope>NUCLEOTIDE SEQUENCE</scope>
    <source>
        <strain>CRL 75-36-700-3</strain>
    </source>
</reference>
<feature type="region of interest" description="Disordered" evidence="1">
    <location>
        <begin position="30"/>
        <end position="75"/>
    </location>
</feature>
<accession>E3KUC9</accession>
<feature type="region of interest" description="Disordered" evidence="1">
    <location>
        <begin position="88"/>
        <end position="117"/>
    </location>
</feature>
<organism evidence="2 3">
    <name type="scientific">Puccinia graminis f. sp. tritici (strain CRL 75-36-700-3 / race SCCL)</name>
    <name type="common">Black stem rust fungus</name>
    <dbReference type="NCBI Taxonomy" id="418459"/>
    <lineage>
        <taxon>Eukaryota</taxon>
        <taxon>Fungi</taxon>
        <taxon>Dikarya</taxon>
        <taxon>Basidiomycota</taxon>
        <taxon>Pucciniomycotina</taxon>
        <taxon>Pucciniomycetes</taxon>
        <taxon>Pucciniales</taxon>
        <taxon>Pucciniaceae</taxon>
        <taxon>Puccinia</taxon>
    </lineage>
</organism>
<evidence type="ECO:0000313" key="3">
    <source>
        <dbReference type="Proteomes" id="UP000008783"/>
    </source>
</evidence>
<dbReference type="InParanoid" id="E3KUC9"/>
<dbReference type="EMBL" id="DS178309">
    <property type="protein sequence ID" value="EFP87904.2"/>
    <property type="molecule type" value="Genomic_DNA"/>
</dbReference>